<evidence type="ECO:0000313" key="3">
    <source>
        <dbReference type="Proteomes" id="UP001222027"/>
    </source>
</evidence>
<evidence type="ECO:0000256" key="1">
    <source>
        <dbReference type="SAM" id="MobiDB-lite"/>
    </source>
</evidence>
<reference evidence="2 3" key="1">
    <citation type="submission" date="2022-12" db="EMBL/GenBank/DDBJ databases">
        <title>Chromosome-scale assembly of the Ensete ventricosum genome.</title>
        <authorList>
            <person name="Dussert Y."/>
            <person name="Stocks J."/>
            <person name="Wendawek A."/>
            <person name="Woldeyes F."/>
            <person name="Nichols R.A."/>
            <person name="Borrell J.S."/>
        </authorList>
    </citation>
    <scope>NUCLEOTIDE SEQUENCE [LARGE SCALE GENOMIC DNA]</scope>
    <source>
        <strain evidence="3">cv. Maze</strain>
        <tissue evidence="2">Seeds</tissue>
    </source>
</reference>
<dbReference type="EMBL" id="JAQQAF010000005">
    <property type="protein sequence ID" value="KAJ8484529.1"/>
    <property type="molecule type" value="Genomic_DNA"/>
</dbReference>
<keyword evidence="3" id="KW-1185">Reference proteome</keyword>
<accession>A0AAV8R160</accession>
<feature type="compositionally biased region" description="Low complexity" evidence="1">
    <location>
        <begin position="15"/>
        <end position="26"/>
    </location>
</feature>
<comment type="caution">
    <text evidence="2">The sequence shown here is derived from an EMBL/GenBank/DDBJ whole genome shotgun (WGS) entry which is preliminary data.</text>
</comment>
<dbReference type="Proteomes" id="UP001222027">
    <property type="component" value="Unassembled WGS sequence"/>
</dbReference>
<evidence type="ECO:0000313" key="2">
    <source>
        <dbReference type="EMBL" id="KAJ8484529.1"/>
    </source>
</evidence>
<feature type="region of interest" description="Disordered" evidence="1">
    <location>
        <begin position="1"/>
        <end position="47"/>
    </location>
</feature>
<name>A0AAV8R160_ENSVE</name>
<gene>
    <name evidence="2" type="ORF">OPV22_017014</name>
</gene>
<sequence>MRGGAARHSRQRNSTAALTTTAGGPADLRHHVVPPSSTRKYDPPSTKSTVDRWTWRNFCGSVRVSSLHARERSEFMVARSIDRSIDPPNPSSSPRVLRPASVPVHGAGTPDVGHPIVGHRGFSSRTFFTDAMKSVPNTGSDATVGPSFSPITSTGKRADRSHRVAIERSTDTKLTSINLLSMKS</sequence>
<proteinExistence type="predicted"/>
<feature type="region of interest" description="Disordered" evidence="1">
    <location>
        <begin position="138"/>
        <end position="159"/>
    </location>
</feature>
<feature type="compositionally biased region" description="Basic residues" evidence="1">
    <location>
        <begin position="1"/>
        <end position="11"/>
    </location>
</feature>
<protein>
    <submittedName>
        <fullName evidence="2">Uncharacterized protein</fullName>
    </submittedName>
</protein>
<dbReference type="AlphaFoldDB" id="A0AAV8R160"/>
<organism evidence="2 3">
    <name type="scientific">Ensete ventricosum</name>
    <name type="common">Abyssinian banana</name>
    <name type="synonym">Musa ensete</name>
    <dbReference type="NCBI Taxonomy" id="4639"/>
    <lineage>
        <taxon>Eukaryota</taxon>
        <taxon>Viridiplantae</taxon>
        <taxon>Streptophyta</taxon>
        <taxon>Embryophyta</taxon>
        <taxon>Tracheophyta</taxon>
        <taxon>Spermatophyta</taxon>
        <taxon>Magnoliopsida</taxon>
        <taxon>Liliopsida</taxon>
        <taxon>Zingiberales</taxon>
        <taxon>Musaceae</taxon>
        <taxon>Ensete</taxon>
    </lineage>
</organism>